<evidence type="ECO:0000313" key="2">
    <source>
        <dbReference type="Proteomes" id="UP001187192"/>
    </source>
</evidence>
<sequence>MADREMVDQTCDRPMYSVDYFTSAITPSYLAALREEFEIPNDVTTPVIPSFLEADAYKTQRGPYATQRQRVSHPNKLLRSLGQELCHGAAIQSLPKLV</sequence>
<dbReference type="EMBL" id="BTGU01000102">
    <property type="protein sequence ID" value="GMN60810.1"/>
    <property type="molecule type" value="Genomic_DNA"/>
</dbReference>
<comment type="caution">
    <text evidence="1">The sequence shown here is derived from an EMBL/GenBank/DDBJ whole genome shotgun (WGS) entry which is preliminary data.</text>
</comment>
<evidence type="ECO:0000313" key="1">
    <source>
        <dbReference type="EMBL" id="GMN60810.1"/>
    </source>
</evidence>
<reference evidence="1" key="1">
    <citation type="submission" date="2023-07" db="EMBL/GenBank/DDBJ databases">
        <title>draft genome sequence of fig (Ficus carica).</title>
        <authorList>
            <person name="Takahashi T."/>
            <person name="Nishimura K."/>
        </authorList>
    </citation>
    <scope>NUCLEOTIDE SEQUENCE</scope>
</reference>
<protein>
    <submittedName>
        <fullName evidence="1">Uncharacterized protein</fullName>
    </submittedName>
</protein>
<dbReference type="AlphaFoldDB" id="A0AA88DSG3"/>
<dbReference type="Proteomes" id="UP001187192">
    <property type="component" value="Unassembled WGS sequence"/>
</dbReference>
<proteinExistence type="predicted"/>
<organism evidence="1 2">
    <name type="scientific">Ficus carica</name>
    <name type="common">Common fig</name>
    <dbReference type="NCBI Taxonomy" id="3494"/>
    <lineage>
        <taxon>Eukaryota</taxon>
        <taxon>Viridiplantae</taxon>
        <taxon>Streptophyta</taxon>
        <taxon>Embryophyta</taxon>
        <taxon>Tracheophyta</taxon>
        <taxon>Spermatophyta</taxon>
        <taxon>Magnoliopsida</taxon>
        <taxon>eudicotyledons</taxon>
        <taxon>Gunneridae</taxon>
        <taxon>Pentapetalae</taxon>
        <taxon>rosids</taxon>
        <taxon>fabids</taxon>
        <taxon>Rosales</taxon>
        <taxon>Moraceae</taxon>
        <taxon>Ficeae</taxon>
        <taxon>Ficus</taxon>
    </lineage>
</organism>
<gene>
    <name evidence="1" type="ORF">TIFTF001_029912</name>
</gene>
<name>A0AA88DSG3_FICCA</name>
<keyword evidence="2" id="KW-1185">Reference proteome</keyword>
<accession>A0AA88DSG3</accession>